<evidence type="ECO:0000256" key="7">
    <source>
        <dbReference type="ARBA" id="ARBA00023077"/>
    </source>
</evidence>
<keyword evidence="9 15" id="KW-0675">Receptor</keyword>
<dbReference type="Pfam" id="PF00593">
    <property type="entry name" value="TonB_dep_Rec_b-barrel"/>
    <property type="match status" value="1"/>
</dbReference>
<evidence type="ECO:0000256" key="11">
    <source>
        <dbReference type="PROSITE-ProRule" id="PRU01360"/>
    </source>
</evidence>
<comment type="subcellular location">
    <subcellularLocation>
        <location evidence="1 11">Cell outer membrane</location>
        <topology evidence="1 11">Multi-pass membrane protein</topology>
    </subcellularLocation>
</comment>
<dbReference type="InterPro" id="IPR012910">
    <property type="entry name" value="Plug_dom"/>
</dbReference>
<sequence>MLDNSAPTELKHRLKLSTAALLLNFCPQIFAVEVNDMSRMDLEQLMTVELETVTASKYNQKLSETASSVTVVGKDQIQQFGYRTLSDVLRTVPGFFITNNREYDNAGIRGFDQSADYNGRMLVMIDGIRMNEAIYDSGFTDNALPIDMDLVERVEIVRGPGSSLYGNNAFFAVVNVITKLGKDYQGGELGGSWSSFDSYKGRASYGRKLDNGLDFLASASGFNSAGQSLQIPEAASPSNPLGASSGANNEHDKQFFAKANWGNFSFEGGYGRRFKGIPGGIFGVDLGPPASSLQDSEAFVNLQYQKALSPKLDFTARTFYGDYDYKGQFRYGGLLVNNLTHAWWTGLEMRLLSSHFDGHKILVGAEAQENWQLQQYADIGPPISVSQDDSRDTHRIGIFVQDDVDLTERLKLSLGARFDDNSLSSQSMFSPRVGLVYQALADTVLKLQYGKAFRSPTIAQQFYTVYGIPNQTANTGLQPEQIDTVSLTWEQAFAGDWHFTATGYYLKQNKRLGVEEIAGFSHAVNLSGDVGYGGEFELQRRWDNGALLRTGYSLIFAEDQDPVGSAPGILGNVPRHLYQLNFMTPLFSPKWRGGFDMQVLSSRMGLQSNTPGYTRVGLNLLYQPITYLDLSAGVYDLLDDNRLEPGGIYGIPQEGRTFRLKFQCRF</sequence>
<evidence type="ECO:0000256" key="10">
    <source>
        <dbReference type="ARBA" id="ARBA00023237"/>
    </source>
</evidence>
<dbReference type="InterPro" id="IPR039426">
    <property type="entry name" value="TonB-dep_rcpt-like"/>
</dbReference>
<accession>A0ABY3CB40</accession>
<keyword evidence="3 11" id="KW-0813">Transport</keyword>
<dbReference type="PROSITE" id="PS52016">
    <property type="entry name" value="TONB_DEPENDENT_REC_3"/>
    <property type="match status" value="1"/>
</dbReference>
<dbReference type="EMBL" id="RYFG02000093">
    <property type="protein sequence ID" value="TRW95024.1"/>
    <property type="molecule type" value="Genomic_DNA"/>
</dbReference>
<dbReference type="Gene3D" id="2.170.130.10">
    <property type="entry name" value="TonB-dependent receptor, plug domain"/>
    <property type="match status" value="1"/>
</dbReference>
<dbReference type="PANTHER" id="PTHR30069:SF29">
    <property type="entry name" value="HEMOGLOBIN AND HEMOGLOBIN-HAPTOGLOBIN-BINDING PROTEIN 1-RELATED"/>
    <property type="match status" value="1"/>
</dbReference>
<dbReference type="RefSeq" id="WP_127028337.1">
    <property type="nucleotide sequence ID" value="NZ_RYFG02000093.1"/>
</dbReference>
<dbReference type="Gene3D" id="2.40.170.20">
    <property type="entry name" value="TonB-dependent receptor, beta-barrel domain"/>
    <property type="match status" value="1"/>
</dbReference>
<evidence type="ECO:0000256" key="6">
    <source>
        <dbReference type="ARBA" id="ARBA00022729"/>
    </source>
</evidence>
<keyword evidence="4 11" id="KW-1134">Transmembrane beta strand</keyword>
<keyword evidence="10 11" id="KW-0998">Cell outer membrane</keyword>
<evidence type="ECO:0000256" key="5">
    <source>
        <dbReference type="ARBA" id="ARBA00022692"/>
    </source>
</evidence>
<comment type="similarity">
    <text evidence="2">Belongs to the TonB-dependent receptor family. Hemoglobin/haptoglobin binding protein subfamily.</text>
</comment>
<evidence type="ECO:0000256" key="3">
    <source>
        <dbReference type="ARBA" id="ARBA00022448"/>
    </source>
</evidence>
<comment type="caution">
    <text evidence="15">The sequence shown here is derived from an EMBL/GenBank/DDBJ whole genome shotgun (WGS) entry which is preliminary data.</text>
</comment>
<protein>
    <submittedName>
        <fullName evidence="15">TonB-dependent receptor</fullName>
    </submittedName>
</protein>
<keyword evidence="8 11" id="KW-0472">Membrane</keyword>
<evidence type="ECO:0000256" key="4">
    <source>
        <dbReference type="ARBA" id="ARBA00022452"/>
    </source>
</evidence>
<dbReference type="SUPFAM" id="SSF56935">
    <property type="entry name" value="Porins"/>
    <property type="match status" value="1"/>
</dbReference>
<dbReference type="PANTHER" id="PTHR30069">
    <property type="entry name" value="TONB-DEPENDENT OUTER MEMBRANE RECEPTOR"/>
    <property type="match status" value="1"/>
</dbReference>
<reference evidence="15 16" key="1">
    <citation type="journal article" date="2019" name="Antonie Van Leeuwenhoek">
        <title>Description of 'Ca. Methylobacter oryzae' KRF1, a novel species from the environmentally important Methylobacter clade 2.</title>
        <authorList>
            <person name="Khatri K."/>
            <person name="Mohite J.A."/>
            <person name="Pandit P.S."/>
            <person name="Bahulikar R."/>
            <person name="Rahalkar M.C."/>
        </authorList>
    </citation>
    <scope>NUCLEOTIDE SEQUENCE [LARGE SCALE GENOMIC DNA]</scope>
    <source>
        <strain evidence="15 16">KRF1</strain>
    </source>
</reference>
<keyword evidence="5 11" id="KW-0812">Transmembrane</keyword>
<organism evidence="15 16">
    <name type="scientific">Candidatus Methylobacter oryzae</name>
    <dbReference type="NCBI Taxonomy" id="2497749"/>
    <lineage>
        <taxon>Bacteria</taxon>
        <taxon>Pseudomonadati</taxon>
        <taxon>Pseudomonadota</taxon>
        <taxon>Gammaproteobacteria</taxon>
        <taxon>Methylococcales</taxon>
        <taxon>Methylococcaceae</taxon>
        <taxon>Methylobacter</taxon>
    </lineage>
</organism>
<evidence type="ECO:0000313" key="16">
    <source>
        <dbReference type="Proteomes" id="UP000733744"/>
    </source>
</evidence>
<evidence type="ECO:0000256" key="12">
    <source>
        <dbReference type="RuleBase" id="RU003357"/>
    </source>
</evidence>
<evidence type="ECO:0000256" key="8">
    <source>
        <dbReference type="ARBA" id="ARBA00023136"/>
    </source>
</evidence>
<dbReference type="CDD" id="cd01347">
    <property type="entry name" value="ligand_gated_channel"/>
    <property type="match status" value="1"/>
</dbReference>
<evidence type="ECO:0000256" key="1">
    <source>
        <dbReference type="ARBA" id="ARBA00004571"/>
    </source>
</evidence>
<dbReference type="Pfam" id="PF07715">
    <property type="entry name" value="Plug"/>
    <property type="match status" value="1"/>
</dbReference>
<evidence type="ECO:0000313" key="15">
    <source>
        <dbReference type="EMBL" id="TRW95024.1"/>
    </source>
</evidence>
<keyword evidence="6" id="KW-0732">Signal</keyword>
<keyword evidence="7 12" id="KW-0798">TonB box</keyword>
<keyword evidence="16" id="KW-1185">Reference proteome</keyword>
<evidence type="ECO:0000256" key="9">
    <source>
        <dbReference type="ARBA" id="ARBA00023170"/>
    </source>
</evidence>
<feature type="domain" description="TonB-dependent receptor plug" evidence="14">
    <location>
        <begin position="62"/>
        <end position="171"/>
    </location>
</feature>
<proteinExistence type="inferred from homology"/>
<evidence type="ECO:0000259" key="13">
    <source>
        <dbReference type="Pfam" id="PF00593"/>
    </source>
</evidence>
<evidence type="ECO:0000256" key="2">
    <source>
        <dbReference type="ARBA" id="ARBA00008143"/>
    </source>
</evidence>
<dbReference type="InterPro" id="IPR037066">
    <property type="entry name" value="Plug_dom_sf"/>
</dbReference>
<feature type="domain" description="TonB-dependent receptor-like beta-barrel" evidence="13">
    <location>
        <begin position="255"/>
        <end position="637"/>
    </location>
</feature>
<name>A0ABY3CB40_9GAMM</name>
<dbReference type="Proteomes" id="UP000733744">
    <property type="component" value="Unassembled WGS sequence"/>
</dbReference>
<dbReference type="InterPro" id="IPR036942">
    <property type="entry name" value="Beta-barrel_TonB_sf"/>
</dbReference>
<dbReference type="InterPro" id="IPR000531">
    <property type="entry name" value="Beta-barrel_TonB"/>
</dbReference>
<gene>
    <name evidence="15" type="ORF">EKO24_010705</name>
</gene>
<evidence type="ECO:0000259" key="14">
    <source>
        <dbReference type="Pfam" id="PF07715"/>
    </source>
</evidence>